<dbReference type="EMBL" id="CABEIY010000006">
    <property type="protein sequence ID" value="VTT23400.1"/>
    <property type="molecule type" value="Genomic_DNA"/>
</dbReference>
<gene>
    <name evidence="2" type="ORF">NCTC11557_00770</name>
</gene>
<dbReference type="Proteomes" id="UP000339049">
    <property type="component" value="Unassembled WGS sequence"/>
</dbReference>
<evidence type="ECO:0000313" key="3">
    <source>
        <dbReference type="Proteomes" id="UP000339049"/>
    </source>
</evidence>
<evidence type="ECO:0000256" key="1">
    <source>
        <dbReference type="SAM" id="Coils"/>
    </source>
</evidence>
<sequence length="130" mass="14848">MLEIISKYPELLGDGSPKGTKVILKNDEDWTFPILLPTDYLEKSQSDIIAKCEDIIYQKLFPQRAENEKFAEFNKMIEKANSTIQKMEMQMIKQKDVSGTAQASILELITLLYFKGVISDEDFTTITSES</sequence>
<feature type="coiled-coil region" evidence="1">
    <location>
        <begin position="70"/>
        <end position="97"/>
    </location>
</feature>
<dbReference type="AlphaFoldDB" id="A0AAE9R004"/>
<dbReference type="Pfam" id="PF07104">
    <property type="entry name" value="DUF1366"/>
    <property type="match status" value="1"/>
</dbReference>
<organism evidence="2 3">
    <name type="scientific">Streptococcus dysgalactiae subsp. equisimilis</name>
    <name type="common">Streptococcus equisimilis</name>
    <dbReference type="NCBI Taxonomy" id="119602"/>
    <lineage>
        <taxon>Bacteria</taxon>
        <taxon>Bacillati</taxon>
        <taxon>Bacillota</taxon>
        <taxon>Bacilli</taxon>
        <taxon>Lactobacillales</taxon>
        <taxon>Streptococcaceae</taxon>
        <taxon>Streptococcus</taxon>
    </lineage>
</organism>
<proteinExistence type="predicted"/>
<comment type="caution">
    <text evidence="2">The sequence shown here is derived from an EMBL/GenBank/DDBJ whole genome shotgun (WGS) entry which is preliminary data.</text>
</comment>
<name>A0AAE9R004_STREQ</name>
<dbReference type="InterPro" id="IPR009796">
    <property type="entry name" value="DUF1366"/>
</dbReference>
<accession>A0AAE9R004</accession>
<keyword evidence="1" id="KW-0175">Coiled coil</keyword>
<reference evidence="2 3" key="1">
    <citation type="submission" date="2019-05" db="EMBL/GenBank/DDBJ databases">
        <authorList>
            <consortium name="Pathogen Informatics"/>
        </authorList>
    </citation>
    <scope>NUCLEOTIDE SEQUENCE [LARGE SCALE GENOMIC DNA]</scope>
    <source>
        <strain evidence="2 3">NCTC11557</strain>
    </source>
</reference>
<evidence type="ECO:0000313" key="2">
    <source>
        <dbReference type="EMBL" id="VTT23400.1"/>
    </source>
</evidence>
<dbReference type="RefSeq" id="WP_143935307.1">
    <property type="nucleotide sequence ID" value="NZ_CABEIY010000006.1"/>
</dbReference>
<protein>
    <submittedName>
        <fullName evidence="2">Phage protein</fullName>
    </submittedName>
</protein>